<sequence>MNVELTRASVRCIKTASVAVKPCPVSRMNNASTLRPLFQPHGSSLFVNSTNTVTQIMEEQRRTMHHSVAVCASKESESVTKDLEGQEAPKPYNEGHGSANTEEIVDSDAAFDSDTVDPKQEMEQAGDKLNVSGANEKASPTPGNDD</sequence>
<accession>A0A8H7PRJ6</accession>
<dbReference type="Proteomes" id="UP000654370">
    <property type="component" value="Unassembled WGS sequence"/>
</dbReference>
<proteinExistence type="predicted"/>
<keyword evidence="3" id="KW-1185">Reference proteome</keyword>
<feature type="compositionally biased region" description="Basic and acidic residues" evidence="1">
    <location>
        <begin position="116"/>
        <end position="126"/>
    </location>
</feature>
<organism evidence="2 3">
    <name type="scientific">Mortierella isabellina</name>
    <name type="common">Filamentous fungus</name>
    <name type="synonym">Umbelopsis isabellina</name>
    <dbReference type="NCBI Taxonomy" id="91625"/>
    <lineage>
        <taxon>Eukaryota</taxon>
        <taxon>Fungi</taxon>
        <taxon>Fungi incertae sedis</taxon>
        <taxon>Mucoromycota</taxon>
        <taxon>Mucoromycotina</taxon>
        <taxon>Umbelopsidomycetes</taxon>
        <taxon>Umbelopsidales</taxon>
        <taxon>Umbelopsidaceae</taxon>
        <taxon>Umbelopsis</taxon>
    </lineage>
</organism>
<protein>
    <submittedName>
        <fullName evidence="2">Uncharacterized protein</fullName>
    </submittedName>
</protein>
<reference evidence="2" key="1">
    <citation type="submission" date="2020-12" db="EMBL/GenBank/DDBJ databases">
        <title>Metabolic potential, ecology and presence of endohyphal bacteria is reflected in genomic diversity of Mucoromycotina.</title>
        <authorList>
            <person name="Muszewska A."/>
            <person name="Okrasinska A."/>
            <person name="Steczkiewicz K."/>
            <person name="Drgas O."/>
            <person name="Orlowska M."/>
            <person name="Perlinska-Lenart U."/>
            <person name="Aleksandrzak-Piekarczyk T."/>
            <person name="Szatraj K."/>
            <person name="Zielenkiewicz U."/>
            <person name="Pilsyk S."/>
            <person name="Malc E."/>
            <person name="Mieczkowski P."/>
            <person name="Kruszewska J.S."/>
            <person name="Biernat P."/>
            <person name="Pawlowska J."/>
        </authorList>
    </citation>
    <scope>NUCLEOTIDE SEQUENCE</scope>
    <source>
        <strain evidence="2">WA0000067209</strain>
    </source>
</reference>
<dbReference type="EMBL" id="JAEPQZ010000007">
    <property type="protein sequence ID" value="KAG2178977.1"/>
    <property type="molecule type" value="Genomic_DNA"/>
</dbReference>
<evidence type="ECO:0000313" key="2">
    <source>
        <dbReference type="EMBL" id="KAG2178977.1"/>
    </source>
</evidence>
<comment type="caution">
    <text evidence="2">The sequence shown here is derived from an EMBL/GenBank/DDBJ whole genome shotgun (WGS) entry which is preliminary data.</text>
</comment>
<dbReference type="AlphaFoldDB" id="A0A8H7PRJ6"/>
<dbReference type="OrthoDB" id="2284745at2759"/>
<feature type="compositionally biased region" description="Acidic residues" evidence="1">
    <location>
        <begin position="103"/>
        <end position="115"/>
    </location>
</feature>
<feature type="compositionally biased region" description="Basic and acidic residues" evidence="1">
    <location>
        <begin position="74"/>
        <end position="84"/>
    </location>
</feature>
<gene>
    <name evidence="2" type="ORF">INT43_001826</name>
</gene>
<feature type="region of interest" description="Disordered" evidence="1">
    <location>
        <begin position="72"/>
        <end position="146"/>
    </location>
</feature>
<name>A0A8H7PRJ6_MORIS</name>
<evidence type="ECO:0000256" key="1">
    <source>
        <dbReference type="SAM" id="MobiDB-lite"/>
    </source>
</evidence>
<evidence type="ECO:0000313" key="3">
    <source>
        <dbReference type="Proteomes" id="UP000654370"/>
    </source>
</evidence>